<comment type="pathway">
    <text evidence="1">Protein degradation; proteasomal Pup-dependent pathway.</text>
</comment>
<dbReference type="Pfam" id="PF05639">
    <property type="entry name" value="Pup"/>
    <property type="match status" value="1"/>
</dbReference>
<sequence length="96" mass="10085">MASCVAQSAPLRLVQSLADAERIERESHASGISNRSDPRNQPLDSEESAPVAGARTDDTVDALDAVLDDIESVLETNAEEYVGSFVQKGGEDAPAA</sequence>
<accession>A0AB72Z0X3</accession>
<organism evidence="6 7">
    <name type="scientific">Bifidobacterium dentium JCVIHMP022</name>
    <dbReference type="NCBI Taxonomy" id="553191"/>
    <lineage>
        <taxon>Bacteria</taxon>
        <taxon>Bacillati</taxon>
        <taxon>Actinomycetota</taxon>
        <taxon>Actinomycetes</taxon>
        <taxon>Bifidobacteriales</taxon>
        <taxon>Bifidobacteriaceae</taxon>
        <taxon>Bifidobacterium</taxon>
    </lineage>
</organism>
<evidence type="ECO:0000256" key="1">
    <source>
        <dbReference type="ARBA" id="ARBA00004707"/>
    </source>
</evidence>
<feature type="region of interest" description="Disordered" evidence="5">
    <location>
        <begin position="22"/>
        <end position="56"/>
    </location>
</feature>
<evidence type="ECO:0000313" key="7">
    <source>
        <dbReference type="Proteomes" id="UP000003457"/>
    </source>
</evidence>
<comment type="similarity">
    <text evidence="2">Belongs to the prokaryotic ubiquitin-like protein family.</text>
</comment>
<dbReference type="GO" id="GO:0070628">
    <property type="term" value="F:proteasome binding"/>
    <property type="evidence" value="ECO:0007669"/>
    <property type="project" value="InterPro"/>
</dbReference>
<dbReference type="EMBL" id="AEHJ01000021">
    <property type="protein sequence ID" value="EFO77760.1"/>
    <property type="molecule type" value="Genomic_DNA"/>
</dbReference>
<evidence type="ECO:0000256" key="5">
    <source>
        <dbReference type="SAM" id="MobiDB-lite"/>
    </source>
</evidence>
<proteinExistence type="inferred from homology"/>
<name>A0AB72Z0X3_9BIFI</name>
<gene>
    <name evidence="6" type="ORF">HMPREF9003_1611</name>
</gene>
<dbReference type="GO" id="GO:0070490">
    <property type="term" value="P:protein pupylation"/>
    <property type="evidence" value="ECO:0007669"/>
    <property type="project" value="InterPro"/>
</dbReference>
<evidence type="ECO:0000256" key="2">
    <source>
        <dbReference type="ARBA" id="ARBA00010616"/>
    </source>
</evidence>
<comment type="caution">
    <text evidence="6">The sequence shown here is derived from an EMBL/GenBank/DDBJ whole genome shotgun (WGS) entry which is preliminary data.</text>
</comment>
<protein>
    <recommendedName>
        <fullName evidence="3">Prokaryotic ubiquitin-like protein Pup</fullName>
    </recommendedName>
    <alternativeName>
        <fullName evidence="4">Bacterial ubiquitin-like modifier</fullName>
    </alternativeName>
</protein>
<dbReference type="NCBIfam" id="TIGR03687">
    <property type="entry name" value="pupylate_cterm"/>
    <property type="match status" value="1"/>
</dbReference>
<dbReference type="InterPro" id="IPR008515">
    <property type="entry name" value="Ubiquitin-like_Pup"/>
</dbReference>
<evidence type="ECO:0000256" key="3">
    <source>
        <dbReference type="ARBA" id="ARBA00016748"/>
    </source>
</evidence>
<dbReference type="GO" id="GO:0031386">
    <property type="term" value="F:protein tag activity"/>
    <property type="evidence" value="ECO:0007669"/>
    <property type="project" value="InterPro"/>
</dbReference>
<reference evidence="6 7" key="1">
    <citation type="submission" date="2010-10" db="EMBL/GenBank/DDBJ databases">
        <authorList>
            <person name="Durkin A.S."/>
            <person name="Madupu R."/>
            <person name="Torralba M."/>
            <person name="Gillis M."/>
            <person name="Methe B."/>
            <person name="Sutton G."/>
            <person name="Nelson K.E."/>
        </authorList>
    </citation>
    <scope>NUCLEOTIDE SEQUENCE [LARGE SCALE GENOMIC DNA]</scope>
    <source>
        <strain evidence="6 7">JCVIHMP022</strain>
    </source>
</reference>
<dbReference type="AlphaFoldDB" id="A0AB72Z0X3"/>
<dbReference type="GO" id="GO:0010498">
    <property type="term" value="P:proteasomal protein catabolic process"/>
    <property type="evidence" value="ECO:0007669"/>
    <property type="project" value="InterPro"/>
</dbReference>
<evidence type="ECO:0000256" key="4">
    <source>
        <dbReference type="ARBA" id="ARBA00032321"/>
    </source>
</evidence>
<evidence type="ECO:0000313" key="6">
    <source>
        <dbReference type="EMBL" id="EFO77760.1"/>
    </source>
</evidence>
<dbReference type="Proteomes" id="UP000003457">
    <property type="component" value="Unassembled WGS sequence"/>
</dbReference>
<dbReference type="GO" id="GO:0019941">
    <property type="term" value="P:modification-dependent protein catabolic process"/>
    <property type="evidence" value="ECO:0007669"/>
    <property type="project" value="InterPro"/>
</dbReference>